<keyword evidence="1" id="KW-0677">Repeat</keyword>
<sequence>MIESLPIELIQAILIQVPIDSELAQIGLATKHLKQVLDHLSFAKKHVSYHWQFKAKLIQGASTWAGYPIWQFLKDVKLFGKHHWPHLPLSYQAAIYGTILASDEWEGVGRYWDNNPRNLMWSLRWNLSPHRAFKVMQVLFTDGVNVNVQNHRALVWASRAGWTDVVDLVLSRSDLLLESSVPLNVALRNAARFGHVDEENAAFIYSARYGRVPGVDPSARDSLALQLAASRGHVDVVDILLKIPGVDPCADDEYAFAIAVKHSHVGVVKLLLEDGRVDPTLGDYFEQSCIYGDIELVKALLEDSRVQPSCDFLIKASRYAEASVVKILLEYLDPTDKNLTCLLEDPRIILTVEEKKELLSCPQWAIRPEFRRLLE</sequence>
<evidence type="ECO:0000313" key="3">
    <source>
        <dbReference type="EMBL" id="ORY46356.1"/>
    </source>
</evidence>
<dbReference type="PANTHER" id="PTHR24123:SF33">
    <property type="entry name" value="PROTEIN HOS4"/>
    <property type="match status" value="1"/>
</dbReference>
<name>A0A1Y2CHD9_9FUNG</name>
<evidence type="ECO:0000256" key="1">
    <source>
        <dbReference type="ARBA" id="ARBA00022737"/>
    </source>
</evidence>
<evidence type="ECO:0008006" key="5">
    <source>
        <dbReference type="Google" id="ProtNLM"/>
    </source>
</evidence>
<reference evidence="3 4" key="1">
    <citation type="submission" date="2016-07" db="EMBL/GenBank/DDBJ databases">
        <title>Pervasive Adenine N6-methylation of Active Genes in Fungi.</title>
        <authorList>
            <consortium name="DOE Joint Genome Institute"/>
            <person name="Mondo S.J."/>
            <person name="Dannebaum R.O."/>
            <person name="Kuo R.C."/>
            <person name="Labutti K."/>
            <person name="Haridas S."/>
            <person name="Kuo A."/>
            <person name="Salamov A."/>
            <person name="Ahrendt S.R."/>
            <person name="Lipzen A."/>
            <person name="Sullivan W."/>
            <person name="Andreopoulos W.B."/>
            <person name="Clum A."/>
            <person name="Lindquist E."/>
            <person name="Daum C."/>
            <person name="Ramamoorthy G.K."/>
            <person name="Gryganskyi A."/>
            <person name="Culley D."/>
            <person name="Magnuson J.K."/>
            <person name="James T.Y."/>
            <person name="O'Malley M.A."/>
            <person name="Stajich J.E."/>
            <person name="Spatafora J.W."/>
            <person name="Visel A."/>
            <person name="Grigoriev I.V."/>
        </authorList>
    </citation>
    <scope>NUCLEOTIDE SEQUENCE [LARGE SCALE GENOMIC DNA]</scope>
    <source>
        <strain evidence="3 4">JEL800</strain>
    </source>
</reference>
<dbReference type="InterPro" id="IPR002110">
    <property type="entry name" value="Ankyrin_rpt"/>
</dbReference>
<dbReference type="Proteomes" id="UP000193642">
    <property type="component" value="Unassembled WGS sequence"/>
</dbReference>
<proteinExistence type="predicted"/>
<organism evidence="3 4">
    <name type="scientific">Rhizoclosmatium globosum</name>
    <dbReference type="NCBI Taxonomy" id="329046"/>
    <lineage>
        <taxon>Eukaryota</taxon>
        <taxon>Fungi</taxon>
        <taxon>Fungi incertae sedis</taxon>
        <taxon>Chytridiomycota</taxon>
        <taxon>Chytridiomycota incertae sedis</taxon>
        <taxon>Chytridiomycetes</taxon>
        <taxon>Chytridiales</taxon>
        <taxon>Chytriomycetaceae</taxon>
        <taxon>Rhizoclosmatium</taxon>
    </lineage>
</organism>
<dbReference type="EMBL" id="MCGO01000016">
    <property type="protein sequence ID" value="ORY46356.1"/>
    <property type="molecule type" value="Genomic_DNA"/>
</dbReference>
<dbReference type="InterPro" id="IPR036770">
    <property type="entry name" value="Ankyrin_rpt-contain_sf"/>
</dbReference>
<keyword evidence="2" id="KW-0040">ANK repeat</keyword>
<protein>
    <recommendedName>
        <fullName evidence="5">Ankyrin</fullName>
    </recommendedName>
</protein>
<evidence type="ECO:0000313" key="4">
    <source>
        <dbReference type="Proteomes" id="UP000193642"/>
    </source>
</evidence>
<dbReference type="InterPro" id="IPR051165">
    <property type="entry name" value="Multifunctional_ANK_Repeat"/>
</dbReference>
<dbReference type="OrthoDB" id="76098at2759"/>
<gene>
    <name evidence="3" type="ORF">BCR33DRAFT_715473</name>
</gene>
<comment type="caution">
    <text evidence="3">The sequence shown here is derived from an EMBL/GenBank/DDBJ whole genome shotgun (WGS) entry which is preliminary data.</text>
</comment>
<dbReference type="AlphaFoldDB" id="A0A1Y2CHD9"/>
<dbReference type="Gene3D" id="1.25.40.20">
    <property type="entry name" value="Ankyrin repeat-containing domain"/>
    <property type="match status" value="1"/>
</dbReference>
<keyword evidence="4" id="KW-1185">Reference proteome</keyword>
<dbReference type="SUPFAM" id="SSF48403">
    <property type="entry name" value="Ankyrin repeat"/>
    <property type="match status" value="1"/>
</dbReference>
<dbReference type="Pfam" id="PF12796">
    <property type="entry name" value="Ank_2"/>
    <property type="match status" value="1"/>
</dbReference>
<accession>A0A1Y2CHD9</accession>
<evidence type="ECO:0000256" key="2">
    <source>
        <dbReference type="ARBA" id="ARBA00023043"/>
    </source>
</evidence>
<dbReference type="PANTHER" id="PTHR24123">
    <property type="entry name" value="ANKYRIN REPEAT-CONTAINING"/>
    <property type="match status" value="1"/>
</dbReference>
<dbReference type="SMART" id="SM00248">
    <property type="entry name" value="ANK"/>
    <property type="match status" value="3"/>
</dbReference>